<evidence type="ECO:0000259" key="1">
    <source>
        <dbReference type="Pfam" id="PF00725"/>
    </source>
</evidence>
<dbReference type="InterPro" id="IPR050136">
    <property type="entry name" value="FA_oxidation_alpha_subunit"/>
</dbReference>
<accession>D6PCP8</accession>
<proteinExistence type="predicted"/>
<feature type="domain" description="3-hydroxyacyl-CoA dehydrogenase C-terminal" evidence="1">
    <location>
        <begin position="19"/>
        <end position="102"/>
    </location>
</feature>
<evidence type="ECO:0000313" key="2">
    <source>
        <dbReference type="EMBL" id="ADD93499.1"/>
    </source>
</evidence>
<dbReference type="Pfam" id="PF00725">
    <property type="entry name" value="3HCDH"/>
    <property type="match status" value="1"/>
</dbReference>
<organism evidence="2">
    <name type="scientific">uncultured marine bacterium MedDCM-OCT-S04-C13</name>
    <dbReference type="NCBI Taxonomy" id="743052"/>
    <lineage>
        <taxon>Bacteria</taxon>
        <taxon>environmental samples</taxon>
    </lineage>
</organism>
<dbReference type="PANTHER" id="PTHR43612:SF3">
    <property type="entry name" value="TRIFUNCTIONAL ENZYME SUBUNIT ALPHA, MITOCHONDRIAL"/>
    <property type="match status" value="1"/>
</dbReference>
<protein>
    <recommendedName>
        <fullName evidence="1">3-hydroxyacyl-CoA dehydrogenase C-terminal domain-containing protein</fullName>
    </recommendedName>
</protein>
<dbReference type="Gene3D" id="1.10.1040.50">
    <property type="match status" value="1"/>
</dbReference>
<dbReference type="AlphaFoldDB" id="D6PCP8"/>
<dbReference type="EMBL" id="GU942985">
    <property type="protein sequence ID" value="ADD93499.1"/>
    <property type="molecule type" value="Genomic_DNA"/>
</dbReference>
<reference evidence="2" key="1">
    <citation type="journal article" date="2010" name="ISME J.">
        <title>Metagenome of the Mediterranean deep chlorophyll maximum studied by direct and fosmid library 454 pyrosequencing.</title>
        <authorList>
            <person name="Ghai R."/>
            <person name="Martin-Cuadrado A.B."/>
            <person name="Molto A.G."/>
            <person name="Heredia I.G."/>
            <person name="Cabrera R."/>
            <person name="Martin J."/>
            <person name="Verdu M."/>
            <person name="Deschamps P."/>
            <person name="Moreira D."/>
            <person name="Lopez-Garcia P."/>
            <person name="Mira A."/>
            <person name="Rodriguez-Valera F."/>
        </authorList>
    </citation>
    <scope>NUCLEOTIDE SEQUENCE</scope>
</reference>
<dbReference type="SUPFAM" id="SSF48179">
    <property type="entry name" value="6-phosphogluconate dehydrogenase C-terminal domain-like"/>
    <property type="match status" value="1"/>
</dbReference>
<dbReference type="GO" id="GO:0004300">
    <property type="term" value="F:enoyl-CoA hydratase activity"/>
    <property type="evidence" value="ECO:0007669"/>
    <property type="project" value="TreeGrafter"/>
</dbReference>
<name>D6PCP8_9BACT</name>
<dbReference type="InterPro" id="IPR008927">
    <property type="entry name" value="6-PGluconate_DH-like_C_sf"/>
</dbReference>
<dbReference type="GO" id="GO:0006635">
    <property type="term" value="P:fatty acid beta-oxidation"/>
    <property type="evidence" value="ECO:0007669"/>
    <property type="project" value="TreeGrafter"/>
</dbReference>
<sequence length="107" mass="11833">MALLKSIAGPAHQVDANEIVDRLLISMAMEMMRCLEEGIVASPAEADMALIYGVGFPPFRGGICRWMDEEGLQSIVDRGDKYAHLSELYRPTEKLRQMAADGQSLFS</sequence>
<dbReference type="InterPro" id="IPR006108">
    <property type="entry name" value="3HC_DH_C"/>
</dbReference>
<dbReference type="PANTHER" id="PTHR43612">
    <property type="entry name" value="TRIFUNCTIONAL ENZYME SUBUNIT ALPHA"/>
    <property type="match status" value="1"/>
</dbReference>
<dbReference type="GO" id="GO:0016509">
    <property type="term" value="F:long-chain (3S)-3-hydroxyacyl-CoA dehydrogenase (NAD+) activity"/>
    <property type="evidence" value="ECO:0007669"/>
    <property type="project" value="TreeGrafter"/>
</dbReference>